<feature type="compositionally biased region" description="Basic and acidic residues" evidence="5">
    <location>
        <begin position="1824"/>
        <end position="1839"/>
    </location>
</feature>
<dbReference type="OMA" id="WNFSARN"/>
<keyword evidence="2" id="KW-0879">Wnt signaling pathway</keyword>
<name>A0A553NV63_TIGCA</name>
<feature type="compositionally biased region" description="Polar residues" evidence="5">
    <location>
        <begin position="1579"/>
        <end position="1597"/>
    </location>
</feature>
<feature type="compositionally biased region" description="Basic and acidic residues" evidence="5">
    <location>
        <begin position="2306"/>
        <end position="2316"/>
    </location>
</feature>
<gene>
    <name evidence="6" type="ORF">TCAL_09734</name>
</gene>
<feature type="compositionally biased region" description="Basic and acidic residues" evidence="5">
    <location>
        <begin position="2905"/>
        <end position="2916"/>
    </location>
</feature>
<feature type="region of interest" description="Disordered" evidence="5">
    <location>
        <begin position="912"/>
        <end position="957"/>
    </location>
</feature>
<feature type="region of interest" description="Disordered" evidence="5">
    <location>
        <begin position="1534"/>
        <end position="1858"/>
    </location>
</feature>
<accession>A0A553NV63</accession>
<feature type="compositionally biased region" description="Polar residues" evidence="5">
    <location>
        <begin position="2658"/>
        <end position="2669"/>
    </location>
</feature>
<dbReference type="PROSITE" id="PS50176">
    <property type="entry name" value="ARM_REPEAT"/>
    <property type="match status" value="2"/>
</dbReference>
<feature type="compositionally biased region" description="Basic residues" evidence="5">
    <location>
        <begin position="1611"/>
        <end position="1621"/>
    </location>
</feature>
<feature type="compositionally biased region" description="Polar residues" evidence="5">
    <location>
        <begin position="1622"/>
        <end position="1638"/>
    </location>
</feature>
<feature type="region of interest" description="Disordered" evidence="5">
    <location>
        <begin position="1"/>
        <end position="23"/>
    </location>
</feature>
<reference evidence="6 7" key="1">
    <citation type="journal article" date="2018" name="Nat. Ecol. Evol.">
        <title>Genomic signatures of mitonuclear coevolution across populations of Tigriopus californicus.</title>
        <authorList>
            <person name="Barreto F.S."/>
            <person name="Watson E.T."/>
            <person name="Lima T.G."/>
            <person name="Willett C.S."/>
            <person name="Edmands S."/>
            <person name="Li W."/>
            <person name="Burton R.S."/>
        </authorList>
    </citation>
    <scope>NUCLEOTIDE SEQUENCE [LARGE SCALE GENOMIC DNA]</scope>
    <source>
        <strain evidence="6 7">San Diego</strain>
    </source>
</reference>
<feature type="compositionally biased region" description="Basic and acidic residues" evidence="5">
    <location>
        <begin position="1400"/>
        <end position="1409"/>
    </location>
</feature>
<evidence type="ECO:0008006" key="8">
    <source>
        <dbReference type="Google" id="ProtNLM"/>
    </source>
</evidence>
<evidence type="ECO:0000256" key="1">
    <source>
        <dbReference type="ARBA" id="ARBA00009051"/>
    </source>
</evidence>
<feature type="compositionally biased region" description="Basic and acidic residues" evidence="5">
    <location>
        <begin position="1669"/>
        <end position="1693"/>
    </location>
</feature>
<feature type="region of interest" description="Disordered" evidence="5">
    <location>
        <begin position="1038"/>
        <end position="1066"/>
    </location>
</feature>
<feature type="compositionally biased region" description="Polar residues" evidence="5">
    <location>
        <begin position="1111"/>
        <end position="1129"/>
    </location>
</feature>
<evidence type="ECO:0000313" key="7">
    <source>
        <dbReference type="Proteomes" id="UP000318571"/>
    </source>
</evidence>
<feature type="region of interest" description="Disordered" evidence="5">
    <location>
        <begin position="158"/>
        <end position="177"/>
    </location>
</feature>
<dbReference type="EMBL" id="VCGU01000010">
    <property type="protein sequence ID" value="TRY69315.1"/>
    <property type="molecule type" value="Genomic_DNA"/>
</dbReference>
<evidence type="ECO:0000256" key="3">
    <source>
        <dbReference type="PROSITE-ProRule" id="PRU00259"/>
    </source>
</evidence>
<feature type="compositionally biased region" description="Low complexity" evidence="5">
    <location>
        <begin position="2281"/>
        <end position="2298"/>
    </location>
</feature>
<feature type="compositionally biased region" description="Polar residues" evidence="5">
    <location>
        <begin position="1695"/>
        <end position="1705"/>
    </location>
</feature>
<feature type="repeat" description="ARM" evidence="3">
    <location>
        <begin position="511"/>
        <end position="551"/>
    </location>
</feature>
<dbReference type="Proteomes" id="UP000318571">
    <property type="component" value="Chromosome 1"/>
</dbReference>
<feature type="compositionally biased region" description="Polar residues" evidence="5">
    <location>
        <begin position="2475"/>
        <end position="2501"/>
    </location>
</feature>
<dbReference type="Pfam" id="PF05923">
    <property type="entry name" value="APC_r"/>
    <property type="match status" value="2"/>
</dbReference>
<feature type="compositionally biased region" description="Low complexity" evidence="5">
    <location>
        <begin position="932"/>
        <end position="943"/>
    </location>
</feature>
<sequence>MSTRTTRRRIRSPPQLPPVWGQDVAPPPTPFFASPNASPLLYGQGSNPVFRLTQRLTPIQSVILTRLHNHGIFARNAPTPYLTRVSASNADPAEYSLDNEAERQKLEQQTEALRIQNSQGLQRRQNWVQSLNRVDNEIQELELLSANGGQRVIHHRRTSETSSEMAGNHTGARAGPFQPRSVNLEQLYHEALPSMNKALSHSGPAHLGGLLQDDAGSVMSFSSSIHSVQDAAMSSNHSRRREDIDNKIECVNSLVSLLGCTDIDKMSRTFEAMSSTAANCELMRSHRVIPLLVQLLHGTQVTQERPSREVRFRVAKALYNIVQAQTSHPNEKQSRKKEAKILKLLENLRLYADFLRDLAAAIESQQFPNCEELARRGCQFVCIKTKKQSDASDLIICDISQGPEGSKSSRSSLNEQAVLQQQQLQQQALHSGSSSSLVGSSLHSENGVGEKGPRVLATASFPCKNFINYSQEAMLLEDNCLALPINIEETMAVLTRCSFDESHRQPISLLGGIPALAELIQVEKIIHGDLLERTPCSEVRRYAVVALTNLTFGNASIKSFLCSSPGFVPVMVQQLGSPFENLRKATAHLFRNLAWKADKASKSILSDSNVISVLMRAAMDVAQRVGEDPKEEATLKVVLSALWNLSAHCGKNKADICAIDGSLPFLVHLLQSDCVAVVENGGGILRNISSYIATCSGGEKYRSVLRDHNCLFILLQQLKSPSLTIVSNACGTLWNFSARNREDQHALWQMDAVPMLKSLTHSKHKTIATCSAAALKNLTAAKPVVVANSEKGSNASSSNGSGLEARRRRNLMVELDDKLTETCDNIEGNSSDESGSDDDKGPQGSRKSRPESCGSVSSTPSVTSNYADISSGSGVRASRPAPQVPEEDGTSSPATLVQRHPLELSKSRKQMFMKQASPEVSGYPSFPQSDPSNSHGFFRSSSSTEFHPSPQTFQRSSFSVSSTSLQFTEVNSTIGPPAMVNNFMTDKGSASANGERIMSASKIHLFQNSFHEQNGNDLEDDDMDERPRDYSLRFQDAEDPDLSQERARACRPAKVDQSDDIEEETEDTVKTFCTEGTPYDTPCLISTATSMSDLRDPDLDTKMFHKRPSKATLSSDQFQPASGTFSGMDTPSEKPQVFDTEGTPGFFSRADSLSSLGSEDVQDNPRDTQVHQGREEAQGIASPGDNGSVEKGQIEANGGCTKEGSNRSMTPPLPDGATCAPNRLRTTTTSSSHNKQVTFNQQDTPMMFSRCSSFESLNSFDQQSIRDGYSSCDFSRATSGRVSPSDLPDSPGDQSPARPRSPALMRPLAADPRSHGTTSTTAAGAPPPMGTQESQKGTKSSLPSERTGTTAVSGVDRGAREEGLNSKFDHHEQAEVSSTLPQLPNSEAFGTSGSQTLEPVDEKSNGSKDTDEEDIYAETLLSNITKLGMPNDISRPDSRKSRSGIPVAPSKTKGHYSRSSASSCYEAPRQFATEDTPIALSQAGSQTNLSTLTCEDDLVLNKSLDTSGDKTDDSDLDIENIILAGMNSKAASRSFLPMGERGTGEGAPSVKSPGGAKGAARALTSTSSKFGFHKKPRGTKSTTSNGTVSKTQSSTNHPDPRFMLDTPSSGRSRHPSNHRTRLQSGSGTAASSNLTSGRETPVHFATEDTPHVFSRCDSSLSSLSAEDPPLSHDDFSRDKDDLGDTENTEEKGDLTASSKRSTPSSAGVFRSHLPRPQALGRSESSGSSTKSSRSRTGRSSPHPNRTAKSSESDDDDDDDDEELMACVINIGMPKSKSEPLDLKAANGISVVKREKKSGSASSKNRRSTSKSPRNSKVIPGVRIAELKLKPRSTSQEKESLTLPLQEKTEPSSLSLNTPVNDDLGVSQMWTDESPNCAQIPRAFPPANKERTDSMIDTLTVDNALKLSDTNNISTSEEAVLQMEAERVSQQVQDEASMVSSVCSTLSTIQPPSLMLESLMSISGERTESQPNDTHKSTNLAHKSPPKKVEKGMECRHTLSAKKGFVVPEMVRRALGVGGNPTKDGSNEDLSSLSSCQSNLDNIKPPTLMEEGGDMDNSMMSLASLNSEVVDMGSSNETNAGSTDNEKIFDLASTGRQIMNTSTFETSEAPELMGIEPPTIMDDISGVMSTCSKTLVPETAPQGEDGATYVIESGDAGQSTCQDITDVFDDDTTIERSDPLDDDEAPELPRDSRHTTPAQSGGESSLENTPRIKRKLVSGANLNVDYYRQYRVPVPDLDDSSDMAGQDTSGYKSETTVPSNPKSSVQRRKEEIDRFRTHTISKSDLVGTDSSSSSSTPQKKSPKSIKQKREEDGDRFKTHVITPADLKQPSIPVMSPMEVKLIAEDAQLVVDAIKSTKAKTRSRSSSIDMLRASSIEILDEKDMKLSNDFSGSEPSLHLDVQQPIAKGPRVCKPWESRAAPVRKENEEREEEAEVRGIRGRRKPLYASPPKRSTVPPAIPPKPILAPKPKSVLSAPVQRQGSPPTQIRGTRASNLRQVNTRGRMNSPPSPKLSSPRSRGSISSISSISSRASTVSTRSNRSQQKPPPAPLIRQGTFTKEESSSSPNQSGEETRIPPRVAPKPMIRRDLVHPVASQRPPVSTATRSAVKMTPVERGRSNSTQMSAPADLRGRNPRIMQTKTSQLRERSSSRSSRVSTSPREATNLTQLQRYPSTSSASSLASGRSSVRSASAMKTSSSSHALKTNTEANRLTKRVPSSSSIDQQKTADSSNISDIQSESGTPGTGPKKPKREVTSRIASLWKKVEDSKKKNKECTKDPRVWIAQGKVIPEHELELLKPHAEQKQIISNFQAQRQDHSSSSLAKTEQSNQVEVKPRSRSRLSMRLSKFAKPKKDKDSKTPTSPMSPCSTQDSVNGNSQTVSPSSPIIDVDDVLGNGEGLEEIDATNDNDLIHKTDEDSRQSKRRSRLGTFLNPEGDPNSSNGQSSVIQFRNPNNRSPQSAAIVPPFNYNPPTMLMGPPPPPRG</sequence>
<dbReference type="STRING" id="6832.A0A553NV63"/>
<evidence type="ECO:0000313" key="6">
    <source>
        <dbReference type="EMBL" id="TRY69315.1"/>
    </source>
</evidence>
<feature type="compositionally biased region" description="Basic residues" evidence="5">
    <location>
        <begin position="1"/>
        <end position="11"/>
    </location>
</feature>
<dbReference type="PANTHER" id="PTHR12607">
    <property type="entry name" value="ADENOMATOUS POLYPOSIS COLI PROTEIN FAMILY"/>
    <property type="match status" value="1"/>
</dbReference>
<dbReference type="GO" id="GO:0007026">
    <property type="term" value="P:negative regulation of microtubule depolymerization"/>
    <property type="evidence" value="ECO:0007669"/>
    <property type="project" value="TreeGrafter"/>
</dbReference>
<evidence type="ECO:0000256" key="5">
    <source>
        <dbReference type="SAM" id="MobiDB-lite"/>
    </source>
</evidence>
<feature type="region of interest" description="Disordered" evidence="5">
    <location>
        <begin position="2393"/>
        <end position="2785"/>
    </location>
</feature>
<feature type="region of interest" description="Disordered" evidence="5">
    <location>
        <begin position="2171"/>
        <end position="2211"/>
    </location>
</feature>
<feature type="region of interest" description="Disordered" evidence="5">
    <location>
        <begin position="2803"/>
        <end position="2979"/>
    </location>
</feature>
<dbReference type="Gene3D" id="1.25.10.10">
    <property type="entry name" value="Leucine-rich Repeat Variant"/>
    <property type="match status" value="1"/>
</dbReference>
<dbReference type="Pfam" id="PF00514">
    <property type="entry name" value="Arm"/>
    <property type="match status" value="1"/>
</dbReference>
<dbReference type="InterPro" id="IPR011989">
    <property type="entry name" value="ARM-like"/>
</dbReference>
<feature type="region of interest" description="Disordered" evidence="5">
    <location>
        <begin position="1276"/>
        <end position="1468"/>
    </location>
</feature>
<feature type="compositionally biased region" description="Low complexity" evidence="5">
    <location>
        <begin position="2670"/>
        <end position="2698"/>
    </location>
</feature>
<dbReference type="GO" id="GO:0005881">
    <property type="term" value="C:cytoplasmic microtubule"/>
    <property type="evidence" value="ECO:0007669"/>
    <property type="project" value="TreeGrafter"/>
</dbReference>
<dbReference type="GO" id="GO:0007389">
    <property type="term" value="P:pattern specification process"/>
    <property type="evidence" value="ECO:0007669"/>
    <property type="project" value="TreeGrafter"/>
</dbReference>
<dbReference type="GO" id="GO:0030877">
    <property type="term" value="C:beta-catenin destruction complex"/>
    <property type="evidence" value="ECO:0007669"/>
    <property type="project" value="TreeGrafter"/>
</dbReference>
<dbReference type="SUPFAM" id="SSF48371">
    <property type="entry name" value="ARM repeat"/>
    <property type="match status" value="2"/>
</dbReference>
<feature type="compositionally biased region" description="Polar residues" evidence="5">
    <location>
        <begin position="2860"/>
        <end position="2880"/>
    </location>
</feature>
<feature type="compositionally biased region" description="Low complexity" evidence="5">
    <location>
        <begin position="2647"/>
        <end position="2657"/>
    </location>
</feature>
<feature type="compositionally biased region" description="Basic and acidic residues" evidence="5">
    <location>
        <begin position="2759"/>
        <end position="2776"/>
    </location>
</feature>
<dbReference type="PANTHER" id="PTHR12607:SF12">
    <property type="entry name" value="APC-LIKE, ISOFORM A-RELATED"/>
    <property type="match status" value="1"/>
</dbReference>
<dbReference type="GO" id="GO:0090090">
    <property type="term" value="P:negative regulation of canonical Wnt signaling pathway"/>
    <property type="evidence" value="ECO:0007669"/>
    <property type="project" value="TreeGrafter"/>
</dbReference>
<feature type="region of interest" description="Disordered" evidence="5">
    <location>
        <begin position="1107"/>
        <end position="1241"/>
    </location>
</feature>
<feature type="repeat" description="ARM" evidence="3">
    <location>
        <begin position="661"/>
        <end position="689"/>
    </location>
</feature>
<dbReference type="GO" id="GO:0008017">
    <property type="term" value="F:microtubule binding"/>
    <property type="evidence" value="ECO:0007669"/>
    <property type="project" value="TreeGrafter"/>
</dbReference>
<feature type="compositionally biased region" description="Low complexity" evidence="5">
    <location>
        <begin position="2509"/>
        <end position="2539"/>
    </location>
</feature>
<feature type="compositionally biased region" description="Polar residues" evidence="5">
    <location>
        <begin position="1332"/>
        <end position="1352"/>
    </location>
</feature>
<comment type="caution">
    <text evidence="6">The sequence shown here is derived from an EMBL/GenBank/DDBJ whole genome shotgun (WGS) entry which is preliminary data.</text>
</comment>
<organism evidence="6 7">
    <name type="scientific">Tigriopus californicus</name>
    <name type="common">Marine copepod</name>
    <dbReference type="NCBI Taxonomy" id="6832"/>
    <lineage>
        <taxon>Eukaryota</taxon>
        <taxon>Metazoa</taxon>
        <taxon>Ecdysozoa</taxon>
        <taxon>Arthropoda</taxon>
        <taxon>Crustacea</taxon>
        <taxon>Multicrustacea</taxon>
        <taxon>Hexanauplia</taxon>
        <taxon>Copepoda</taxon>
        <taxon>Harpacticoida</taxon>
        <taxon>Harpacticidae</taxon>
        <taxon>Tigriopus</taxon>
    </lineage>
</organism>
<feature type="compositionally biased region" description="Basic and acidic residues" evidence="5">
    <location>
        <begin position="1043"/>
        <end position="1057"/>
    </location>
</feature>
<feature type="compositionally biased region" description="Polar residues" evidence="5">
    <location>
        <begin position="854"/>
        <end position="873"/>
    </location>
</feature>
<dbReference type="InterPro" id="IPR016024">
    <property type="entry name" value="ARM-type_fold"/>
</dbReference>
<keyword evidence="4" id="KW-0175">Coiled coil</keyword>
<evidence type="ECO:0000256" key="2">
    <source>
        <dbReference type="ARBA" id="ARBA00022687"/>
    </source>
</evidence>
<keyword evidence="7" id="KW-1185">Reference proteome</keyword>
<dbReference type="GO" id="GO:0045295">
    <property type="term" value="F:gamma-catenin binding"/>
    <property type="evidence" value="ECO:0007669"/>
    <property type="project" value="TreeGrafter"/>
</dbReference>
<evidence type="ECO:0000256" key="4">
    <source>
        <dbReference type="SAM" id="Coils"/>
    </source>
</evidence>
<feature type="compositionally biased region" description="Acidic residues" evidence="5">
    <location>
        <begin position="1752"/>
        <end position="1763"/>
    </location>
</feature>
<dbReference type="GO" id="GO:0001708">
    <property type="term" value="P:cell fate specification"/>
    <property type="evidence" value="ECO:0007669"/>
    <property type="project" value="TreeGrafter"/>
</dbReference>
<dbReference type="InterPro" id="IPR000225">
    <property type="entry name" value="Armadillo"/>
</dbReference>
<feature type="region of interest" description="Disordered" evidence="5">
    <location>
        <begin position="1965"/>
        <end position="1992"/>
    </location>
</feature>
<feature type="compositionally biased region" description="Basic residues" evidence="5">
    <location>
        <begin position="2832"/>
        <end position="2846"/>
    </location>
</feature>
<dbReference type="GO" id="GO:0016055">
    <property type="term" value="P:Wnt signaling pathway"/>
    <property type="evidence" value="ECO:0007669"/>
    <property type="project" value="UniProtKB-KW"/>
</dbReference>
<comment type="similarity">
    <text evidence="1">Belongs to the adenomatous polyposis coli (APC) family.</text>
</comment>
<feature type="compositionally biased region" description="Polar residues" evidence="5">
    <location>
        <begin position="2245"/>
        <end position="2263"/>
    </location>
</feature>
<dbReference type="GO" id="GO:0016477">
    <property type="term" value="P:cell migration"/>
    <property type="evidence" value="ECO:0007669"/>
    <property type="project" value="TreeGrafter"/>
</dbReference>
<feature type="compositionally biased region" description="Polar residues" evidence="5">
    <location>
        <begin position="2933"/>
        <end position="2955"/>
    </location>
</feature>
<feature type="compositionally biased region" description="Polar residues" evidence="5">
    <location>
        <begin position="2803"/>
        <end position="2827"/>
    </location>
</feature>
<feature type="compositionally biased region" description="Low complexity" evidence="5">
    <location>
        <begin position="1720"/>
        <end position="1731"/>
    </location>
</feature>
<feature type="compositionally biased region" description="Polar residues" evidence="5">
    <location>
        <begin position="1375"/>
        <end position="1397"/>
    </location>
</feature>
<dbReference type="GO" id="GO:0008013">
    <property type="term" value="F:beta-catenin binding"/>
    <property type="evidence" value="ECO:0007669"/>
    <property type="project" value="InterPro"/>
</dbReference>
<feature type="compositionally biased region" description="Basic and acidic residues" evidence="5">
    <location>
        <begin position="1163"/>
        <end position="1177"/>
    </location>
</feature>
<feature type="compositionally biased region" description="Basic and acidic residues" evidence="5">
    <location>
        <begin position="1357"/>
        <end position="1374"/>
    </location>
</feature>
<dbReference type="SMART" id="SM00185">
    <property type="entry name" value="ARM"/>
    <property type="match status" value="7"/>
</dbReference>
<dbReference type="GO" id="GO:0016342">
    <property type="term" value="C:catenin complex"/>
    <property type="evidence" value="ECO:0007669"/>
    <property type="project" value="TreeGrafter"/>
</dbReference>
<feature type="compositionally biased region" description="Pro residues" evidence="5">
    <location>
        <begin position="2455"/>
        <end position="2464"/>
    </location>
</feature>
<feature type="compositionally biased region" description="Polar residues" evidence="5">
    <location>
        <begin position="2194"/>
        <end position="2207"/>
    </location>
</feature>
<dbReference type="GO" id="GO:0007399">
    <property type="term" value="P:nervous system development"/>
    <property type="evidence" value="ECO:0007669"/>
    <property type="project" value="TreeGrafter"/>
</dbReference>
<dbReference type="InterPro" id="IPR009223">
    <property type="entry name" value="APC_rpt"/>
</dbReference>
<feature type="coiled-coil region" evidence="4">
    <location>
        <begin position="99"/>
        <end position="144"/>
    </location>
</feature>
<protein>
    <recommendedName>
        <fullName evidence="8">Adenomatous polyposis coli protein</fullName>
    </recommendedName>
</protein>
<proteinExistence type="inferred from homology"/>
<feature type="non-terminal residue" evidence="6">
    <location>
        <position position="2979"/>
    </location>
</feature>
<feature type="compositionally biased region" description="Basic and acidic residues" evidence="5">
    <location>
        <begin position="1965"/>
        <end position="1975"/>
    </location>
</feature>
<feature type="compositionally biased region" description="Polar residues" evidence="5">
    <location>
        <begin position="2699"/>
        <end position="2738"/>
    </location>
</feature>
<feature type="region of interest" description="Disordered" evidence="5">
    <location>
        <begin position="2232"/>
        <end position="2323"/>
    </location>
</feature>
<feature type="compositionally biased region" description="Basic and acidic residues" evidence="5">
    <location>
        <begin position="2266"/>
        <end position="2275"/>
    </location>
</feature>
<feature type="region of interest" description="Disordered" evidence="5">
    <location>
        <begin position="820"/>
        <end position="900"/>
    </location>
</feature>
<dbReference type="InterPro" id="IPR026818">
    <property type="entry name" value="Apc_fam"/>
</dbReference>
<feature type="compositionally biased region" description="Polar residues" evidence="5">
    <location>
        <begin position="1224"/>
        <end position="1241"/>
    </location>
</feature>